<dbReference type="EMBL" id="GEFM01004267">
    <property type="protein sequence ID" value="JAP71529.1"/>
    <property type="molecule type" value="mRNA"/>
</dbReference>
<dbReference type="GO" id="GO:0046872">
    <property type="term" value="F:metal ion binding"/>
    <property type="evidence" value="ECO:0007669"/>
    <property type="project" value="UniProtKB-KW"/>
</dbReference>
<organism evidence="5">
    <name type="scientific">Ixodes ricinus</name>
    <name type="common">Common tick</name>
    <name type="synonym">Acarus ricinus</name>
    <dbReference type="NCBI Taxonomy" id="34613"/>
    <lineage>
        <taxon>Eukaryota</taxon>
        <taxon>Metazoa</taxon>
        <taxon>Ecdysozoa</taxon>
        <taxon>Arthropoda</taxon>
        <taxon>Chelicerata</taxon>
        <taxon>Arachnida</taxon>
        <taxon>Acari</taxon>
        <taxon>Parasitiformes</taxon>
        <taxon>Ixodida</taxon>
        <taxon>Ixodoidea</taxon>
        <taxon>Ixodidae</taxon>
        <taxon>Ixodinae</taxon>
        <taxon>Ixodes</taxon>
    </lineage>
</organism>
<feature type="compositionally biased region" description="Polar residues" evidence="3">
    <location>
        <begin position="89"/>
        <end position="102"/>
    </location>
</feature>
<dbReference type="InterPro" id="IPR027806">
    <property type="entry name" value="HARBI1_dom"/>
</dbReference>
<evidence type="ECO:0000313" key="5">
    <source>
        <dbReference type="EMBL" id="JAP71529.1"/>
    </source>
</evidence>
<name>A0A131XWW7_IXORI</name>
<proteinExistence type="evidence at transcript level"/>
<feature type="region of interest" description="Disordered" evidence="3">
    <location>
        <begin position="81"/>
        <end position="102"/>
    </location>
</feature>
<reference evidence="5" key="1">
    <citation type="submission" date="2016-02" db="EMBL/GenBank/DDBJ databases">
        <title>RNAseq analyses of the midgut from blood- or serum-fed Ixodes ricinus ticks.</title>
        <authorList>
            <person name="Perner J."/>
            <person name="Provaznik J."/>
            <person name="Schrenkova J."/>
            <person name="Urbanova V."/>
            <person name="Ribeiro J.M."/>
            <person name="Kopacek P."/>
        </authorList>
    </citation>
    <scope>NUCLEOTIDE SEQUENCE</scope>
    <source>
        <tissue evidence="5">Gut</tissue>
    </source>
</reference>
<feature type="domain" description="DDE Tnp4" evidence="4">
    <location>
        <begin position="6"/>
        <end position="47"/>
    </location>
</feature>
<comment type="cofactor">
    <cofactor evidence="1">
        <name>a divalent metal cation</name>
        <dbReference type="ChEBI" id="CHEBI:60240"/>
    </cofactor>
</comment>
<dbReference type="Pfam" id="PF13359">
    <property type="entry name" value="DDE_Tnp_4"/>
    <property type="match status" value="1"/>
</dbReference>
<evidence type="ECO:0000259" key="4">
    <source>
        <dbReference type="Pfam" id="PF13359"/>
    </source>
</evidence>
<dbReference type="AlphaFoldDB" id="A0A131XWW7"/>
<sequence length="102" mass="11609">NKVDIKTRNSIERTFGVWKWRFPCLDKRLQHKLERSAGIVTTCAAFHSLGRQLLDPCLPAVPLPSLPKPWCWRPQQPLPELPKLPAPAGTNTRRTISARNFA</sequence>
<accession>A0A131XWW7</accession>
<feature type="non-terminal residue" evidence="5">
    <location>
        <position position="1"/>
    </location>
</feature>
<keyword evidence="2" id="KW-0479">Metal-binding</keyword>
<protein>
    <submittedName>
        <fullName evidence="5">Putative transposase</fullName>
    </submittedName>
</protein>
<evidence type="ECO:0000256" key="1">
    <source>
        <dbReference type="ARBA" id="ARBA00001968"/>
    </source>
</evidence>
<evidence type="ECO:0000256" key="2">
    <source>
        <dbReference type="ARBA" id="ARBA00022723"/>
    </source>
</evidence>
<evidence type="ECO:0000256" key="3">
    <source>
        <dbReference type="SAM" id="MobiDB-lite"/>
    </source>
</evidence>